<evidence type="ECO:0000256" key="8">
    <source>
        <dbReference type="ARBA" id="ARBA00022842"/>
    </source>
</evidence>
<evidence type="ECO:0000313" key="14">
    <source>
        <dbReference type="Proteomes" id="UP000017119"/>
    </source>
</evidence>
<keyword evidence="4 10" id="KW-0545">Nucleotide biosynthesis</keyword>
<dbReference type="STRING" id="1403316.PRV_00080"/>
<keyword evidence="5" id="KW-0547">Nucleotide-binding</keyword>
<dbReference type="EMBL" id="CP006771">
    <property type="protein sequence ID" value="AGX88807.1"/>
    <property type="molecule type" value="Genomic_DNA"/>
</dbReference>
<feature type="domain" description="Phosphoribosyltransferase" evidence="11">
    <location>
        <begin position="159"/>
        <end position="253"/>
    </location>
</feature>
<name>U5NBL2_9MOLU</name>
<dbReference type="OrthoDB" id="9777067at2"/>
<reference evidence="13 14" key="1">
    <citation type="journal article" date="2013" name="Genome Announc.">
        <title>Genome Sequence of Mycoplasma parvum (Formerly Eperythrozoon parvum), a Diminutive Hemoplasma of the Pig.</title>
        <authorList>
            <person name="do Nascimento N.C."/>
            <person name="Dos Santos A.P."/>
            <person name="Chu Y."/>
            <person name="Guimaraes A.M."/>
            <person name="Pagliaro A."/>
            <person name="Messick J.B."/>
        </authorList>
    </citation>
    <scope>NUCLEOTIDE SEQUENCE [LARGE SCALE GENOMIC DNA]</scope>
    <source>
        <strain evidence="13 14">Indiana</strain>
    </source>
</reference>
<evidence type="ECO:0000256" key="4">
    <source>
        <dbReference type="ARBA" id="ARBA00022727"/>
    </source>
</evidence>
<dbReference type="KEGG" id="mpv:PRV_00080"/>
<evidence type="ECO:0000256" key="5">
    <source>
        <dbReference type="ARBA" id="ARBA00022741"/>
    </source>
</evidence>
<dbReference type="GO" id="GO:0006015">
    <property type="term" value="P:5-phosphoribose 1-diphosphate biosynthetic process"/>
    <property type="evidence" value="ECO:0007669"/>
    <property type="project" value="TreeGrafter"/>
</dbReference>
<dbReference type="CDD" id="cd06223">
    <property type="entry name" value="PRTases_typeI"/>
    <property type="match status" value="1"/>
</dbReference>
<dbReference type="PATRIC" id="fig|1403316.3.peg.14"/>
<keyword evidence="14" id="KW-1185">Reference proteome</keyword>
<evidence type="ECO:0000256" key="1">
    <source>
        <dbReference type="ARBA" id="ARBA00013247"/>
    </source>
</evidence>
<dbReference type="GO" id="GO:0006164">
    <property type="term" value="P:purine nucleotide biosynthetic process"/>
    <property type="evidence" value="ECO:0007669"/>
    <property type="project" value="TreeGrafter"/>
</dbReference>
<keyword evidence="3" id="KW-0479">Metal-binding</keyword>
<dbReference type="GO" id="GO:0004749">
    <property type="term" value="F:ribose phosphate diphosphokinase activity"/>
    <property type="evidence" value="ECO:0007669"/>
    <property type="project" value="UniProtKB-EC"/>
</dbReference>
<comment type="catalytic activity">
    <reaction evidence="9">
        <text>D-ribose 5-phosphate + ATP = 5-phospho-alpha-D-ribose 1-diphosphate + AMP + H(+)</text>
        <dbReference type="Rhea" id="RHEA:15609"/>
        <dbReference type="ChEBI" id="CHEBI:15378"/>
        <dbReference type="ChEBI" id="CHEBI:30616"/>
        <dbReference type="ChEBI" id="CHEBI:58017"/>
        <dbReference type="ChEBI" id="CHEBI:78346"/>
        <dbReference type="ChEBI" id="CHEBI:456215"/>
        <dbReference type="EC" id="2.7.6.1"/>
    </reaction>
</comment>
<dbReference type="NCBIfam" id="TIGR01251">
    <property type="entry name" value="ribP_PPkin"/>
    <property type="match status" value="1"/>
</dbReference>
<evidence type="ECO:0000256" key="2">
    <source>
        <dbReference type="ARBA" id="ARBA00022679"/>
    </source>
</evidence>
<evidence type="ECO:0000256" key="7">
    <source>
        <dbReference type="ARBA" id="ARBA00022840"/>
    </source>
</evidence>
<keyword evidence="7" id="KW-0067">ATP-binding</keyword>
<dbReference type="PANTHER" id="PTHR10210">
    <property type="entry name" value="RIBOSE-PHOSPHATE DIPHOSPHOKINASE FAMILY MEMBER"/>
    <property type="match status" value="1"/>
</dbReference>
<dbReference type="GO" id="GO:0000287">
    <property type="term" value="F:magnesium ion binding"/>
    <property type="evidence" value="ECO:0007669"/>
    <property type="project" value="InterPro"/>
</dbReference>
<evidence type="ECO:0000313" key="13">
    <source>
        <dbReference type="EMBL" id="AGX88807.1"/>
    </source>
</evidence>
<dbReference type="SMART" id="SM01400">
    <property type="entry name" value="Pribosyltran_N"/>
    <property type="match status" value="1"/>
</dbReference>
<accession>U5NBL2</accession>
<gene>
    <name evidence="13" type="ORF">PRV_00080</name>
</gene>
<evidence type="ECO:0000256" key="9">
    <source>
        <dbReference type="ARBA" id="ARBA00049535"/>
    </source>
</evidence>
<sequence length="332" mass="37505">MNNSESLYFAINLDESLKKTLEEEFKLEFSPLKLFEFPDGEYFSKPTVSVRGKKVFIFHSLSSPVNDNIMKLLITVDACKRSSASEITLIINYLSYARQDRKTEERSPITSKLIADLISNSGATRIVTVDLHSDQIEGFFNIPIDHLYTTPLFAEYLISEYGEDIKNFTIVSPDFGATKKARMLSNLLSIPIVIMEKLRDKEGSIEEHNIYGKVNFKKCLILDDIIGTGGTVLKASRTLKKLGAETVLVCATHALFNGNAWKAFEEAFEEGIIEKVIISDSIPVPKTYKFINIVSLARLLFNVMKIYEKGCGSVSKIYEDWAIKIIENRARK</sequence>
<dbReference type="InterPro" id="IPR029099">
    <property type="entry name" value="Pribosyltran_N"/>
</dbReference>
<dbReference type="GO" id="GO:0002189">
    <property type="term" value="C:ribose phosphate diphosphokinase complex"/>
    <property type="evidence" value="ECO:0007669"/>
    <property type="project" value="TreeGrafter"/>
</dbReference>
<dbReference type="HOGENOM" id="CLU_033546_2_0_14"/>
<dbReference type="NCBIfam" id="NF002320">
    <property type="entry name" value="PRK01259.1"/>
    <property type="match status" value="1"/>
</dbReference>
<dbReference type="InterPro" id="IPR029057">
    <property type="entry name" value="PRTase-like"/>
</dbReference>
<keyword evidence="2" id="KW-0808">Transferase</keyword>
<dbReference type="GO" id="GO:0016301">
    <property type="term" value="F:kinase activity"/>
    <property type="evidence" value="ECO:0007669"/>
    <property type="project" value="UniProtKB-KW"/>
</dbReference>
<organism evidence="13 14">
    <name type="scientific">Mycoplasma parvum str. Indiana</name>
    <dbReference type="NCBI Taxonomy" id="1403316"/>
    <lineage>
        <taxon>Bacteria</taxon>
        <taxon>Bacillati</taxon>
        <taxon>Mycoplasmatota</taxon>
        <taxon>Mollicutes</taxon>
        <taxon>Mycoplasmataceae</taxon>
        <taxon>Mycoplasma</taxon>
    </lineage>
</organism>
<dbReference type="SUPFAM" id="SSF53271">
    <property type="entry name" value="PRTase-like"/>
    <property type="match status" value="1"/>
</dbReference>
<evidence type="ECO:0000256" key="10">
    <source>
        <dbReference type="RuleBase" id="RU004324"/>
    </source>
</evidence>
<keyword evidence="8" id="KW-0460">Magnesium</keyword>
<dbReference type="Pfam" id="PF13793">
    <property type="entry name" value="Pribosyltran_N"/>
    <property type="match status" value="1"/>
</dbReference>
<feature type="domain" description="Ribose-phosphate pyrophosphokinase N-terminal" evidence="12">
    <location>
        <begin position="9"/>
        <end position="122"/>
    </location>
</feature>
<dbReference type="Gene3D" id="3.40.50.2020">
    <property type="match status" value="2"/>
</dbReference>
<dbReference type="InterPro" id="IPR000836">
    <property type="entry name" value="PRTase_dom"/>
</dbReference>
<dbReference type="FunFam" id="3.40.50.2020:FF:000007">
    <property type="entry name" value="Ribose-phosphate pyrophosphokinase"/>
    <property type="match status" value="1"/>
</dbReference>
<keyword evidence="6 13" id="KW-0418">Kinase</keyword>
<dbReference type="InterPro" id="IPR005946">
    <property type="entry name" value="Rib-P_diPkinase"/>
</dbReference>
<dbReference type="GO" id="GO:0005737">
    <property type="term" value="C:cytoplasm"/>
    <property type="evidence" value="ECO:0007669"/>
    <property type="project" value="TreeGrafter"/>
</dbReference>
<evidence type="ECO:0000259" key="11">
    <source>
        <dbReference type="Pfam" id="PF00156"/>
    </source>
</evidence>
<dbReference type="RefSeq" id="WP_022768702.1">
    <property type="nucleotide sequence ID" value="NC_022575.1"/>
</dbReference>
<dbReference type="EC" id="2.7.6.1" evidence="1"/>
<evidence type="ECO:0000256" key="3">
    <source>
        <dbReference type="ARBA" id="ARBA00022723"/>
    </source>
</evidence>
<dbReference type="PANTHER" id="PTHR10210:SF41">
    <property type="entry name" value="RIBOSE-PHOSPHATE PYROPHOSPHOKINASE 1, CHLOROPLASTIC"/>
    <property type="match status" value="1"/>
</dbReference>
<evidence type="ECO:0000259" key="12">
    <source>
        <dbReference type="Pfam" id="PF13793"/>
    </source>
</evidence>
<evidence type="ECO:0000256" key="6">
    <source>
        <dbReference type="ARBA" id="ARBA00022777"/>
    </source>
</evidence>
<dbReference type="Pfam" id="PF00156">
    <property type="entry name" value="Pribosyltran"/>
    <property type="match status" value="1"/>
</dbReference>
<dbReference type="GO" id="GO:0005524">
    <property type="term" value="F:ATP binding"/>
    <property type="evidence" value="ECO:0007669"/>
    <property type="project" value="UniProtKB-KW"/>
</dbReference>
<proteinExistence type="inferred from homology"/>
<comment type="similarity">
    <text evidence="10">Belongs to the ribose-phosphate pyrophosphokinase family.</text>
</comment>
<dbReference type="Proteomes" id="UP000017119">
    <property type="component" value="Chromosome"/>
</dbReference>
<dbReference type="AlphaFoldDB" id="U5NBL2"/>
<protein>
    <recommendedName>
        <fullName evidence="1">ribose-phosphate diphosphokinase</fullName>
        <ecNumber evidence="1">2.7.6.1</ecNumber>
    </recommendedName>
</protein>